<keyword evidence="2" id="KW-0343">GTPase activation</keyword>
<comment type="function">
    <text evidence="2">Regulates the GDP/GTP exchange reaction of most RAB proteins by inhibiting the dissociation of GDP from them, and the subsequent binding of GTP.</text>
</comment>
<dbReference type="InterPro" id="IPR036188">
    <property type="entry name" value="FAD/NAD-bd_sf"/>
</dbReference>
<dbReference type="AlphaFoldDB" id="A0AAV2SMW6"/>
<dbReference type="InterPro" id="IPR000806">
    <property type="entry name" value="RabGDI"/>
</dbReference>
<evidence type="ECO:0000313" key="3">
    <source>
        <dbReference type="EMBL" id="CAL4215821.1"/>
    </source>
</evidence>
<dbReference type="EMBL" id="CAXKWB010091171">
    <property type="protein sequence ID" value="CAL4215821.1"/>
    <property type="molecule type" value="Genomic_DNA"/>
</dbReference>
<comment type="caution">
    <text evidence="3">The sequence shown here is derived from an EMBL/GenBank/DDBJ whole genome shotgun (WGS) entry which is preliminary data.</text>
</comment>
<reference evidence="3 4" key="1">
    <citation type="submission" date="2024-05" db="EMBL/GenBank/DDBJ databases">
        <authorList>
            <person name="Wallberg A."/>
        </authorList>
    </citation>
    <scope>NUCLEOTIDE SEQUENCE [LARGE SCALE GENOMIC DNA]</scope>
</reference>
<proteinExistence type="inferred from homology"/>
<evidence type="ECO:0000256" key="2">
    <source>
        <dbReference type="RuleBase" id="RU363124"/>
    </source>
</evidence>
<dbReference type="Pfam" id="PF00996">
    <property type="entry name" value="GDI"/>
    <property type="match status" value="1"/>
</dbReference>
<name>A0AAV2SMW6_MEGNR</name>
<dbReference type="SUPFAM" id="SSF51905">
    <property type="entry name" value="FAD/NAD(P)-binding domain"/>
    <property type="match status" value="1"/>
</dbReference>
<dbReference type="GO" id="GO:0005093">
    <property type="term" value="F:Rab GDP-dissociation inhibitor activity"/>
    <property type="evidence" value="ECO:0007669"/>
    <property type="project" value="InterPro"/>
</dbReference>
<sequence length="334" mass="38815">MAKTKIYKYSTHQHDFGKKIKSSYFWCPKRALGPPVYMGLLTKKKLGHLKKKSYHHFLVFAKKKDFSGFRGIPTTDPDKMLILIVSKHKLTEFKSHCLILSNYTFKPVSQDVPTHVMTFFSSCRPFHGKTSSACLFYTLSMSNLGNLRPKNAFKNTFEIPLKMSFIQRDKGVELHSRASCLLQAFGAYFSVTLLKKNIFKDYQTIRNLCICEKMKVLGYKVIHFSEFQLKKNPKWYSVIFRYQNQLFYFGTISNRKRKGLGYEILDPKRKFVVVSPTYKPNDDGTDSQIFISESYDATSHFETTCLDVLEVYRRGTGEDFDTSKVKHNLGEEDM</sequence>
<feature type="non-terminal residue" evidence="3">
    <location>
        <position position="334"/>
    </location>
</feature>
<comment type="subcellular location">
    <subcellularLocation>
        <location evidence="2">Cytoplasm</location>
    </subcellularLocation>
</comment>
<keyword evidence="4" id="KW-1185">Reference proteome</keyword>
<dbReference type="GO" id="GO:0005096">
    <property type="term" value="F:GTPase activator activity"/>
    <property type="evidence" value="ECO:0007669"/>
    <property type="project" value="UniProtKB-KW"/>
</dbReference>
<comment type="similarity">
    <text evidence="1 2">Belongs to the Rab GDI family.</text>
</comment>
<organism evidence="3 4">
    <name type="scientific">Meganyctiphanes norvegica</name>
    <name type="common">Northern krill</name>
    <name type="synonym">Thysanopoda norvegica</name>
    <dbReference type="NCBI Taxonomy" id="48144"/>
    <lineage>
        <taxon>Eukaryota</taxon>
        <taxon>Metazoa</taxon>
        <taxon>Ecdysozoa</taxon>
        <taxon>Arthropoda</taxon>
        <taxon>Crustacea</taxon>
        <taxon>Multicrustacea</taxon>
        <taxon>Malacostraca</taxon>
        <taxon>Eumalacostraca</taxon>
        <taxon>Eucarida</taxon>
        <taxon>Euphausiacea</taxon>
        <taxon>Euphausiidae</taxon>
        <taxon>Meganyctiphanes</taxon>
    </lineage>
</organism>
<dbReference type="GO" id="GO:0007264">
    <property type="term" value="P:small GTPase-mediated signal transduction"/>
    <property type="evidence" value="ECO:0007669"/>
    <property type="project" value="InterPro"/>
</dbReference>
<dbReference type="Proteomes" id="UP001497623">
    <property type="component" value="Unassembled WGS sequence"/>
</dbReference>
<evidence type="ECO:0000313" key="4">
    <source>
        <dbReference type="Proteomes" id="UP001497623"/>
    </source>
</evidence>
<dbReference type="Gene3D" id="3.50.50.60">
    <property type="entry name" value="FAD/NAD(P)-binding domain"/>
    <property type="match status" value="1"/>
</dbReference>
<dbReference type="GO" id="GO:0005737">
    <property type="term" value="C:cytoplasm"/>
    <property type="evidence" value="ECO:0007669"/>
    <property type="project" value="UniProtKB-SubCell"/>
</dbReference>
<dbReference type="PRINTS" id="PR00892">
    <property type="entry name" value="RABGDI"/>
</dbReference>
<dbReference type="GO" id="GO:0015031">
    <property type="term" value="P:protein transport"/>
    <property type="evidence" value="ECO:0007669"/>
    <property type="project" value="InterPro"/>
</dbReference>
<keyword evidence="2" id="KW-0963">Cytoplasm</keyword>
<dbReference type="InterPro" id="IPR018203">
    <property type="entry name" value="GDP_dissociation_inhibitor"/>
</dbReference>
<evidence type="ECO:0000256" key="1">
    <source>
        <dbReference type="ARBA" id="ARBA00005593"/>
    </source>
</evidence>
<gene>
    <name evidence="3" type="ORF">MNOR_LOCUS38722</name>
</gene>
<accession>A0AAV2SMW6</accession>
<protein>
    <recommendedName>
        <fullName evidence="2">Rab GDP dissociation inhibitor</fullName>
    </recommendedName>
</protein>